<dbReference type="PANTHER" id="PTHR47203:SF1">
    <property type="entry name" value="HYPOTHETICAL BASE EXCISION DNA REPAIR PROTEIN (EUROFUNG)"/>
    <property type="match status" value="1"/>
</dbReference>
<dbReference type="Pfam" id="PF00730">
    <property type="entry name" value="HhH-GPD"/>
    <property type="match status" value="1"/>
</dbReference>
<evidence type="ECO:0000259" key="1">
    <source>
        <dbReference type="SMART" id="SM00478"/>
    </source>
</evidence>
<dbReference type="AlphaFoldDB" id="A0A328DZG6"/>
<dbReference type="SMART" id="SM00478">
    <property type="entry name" value="ENDO3c"/>
    <property type="match status" value="1"/>
</dbReference>
<evidence type="ECO:0000313" key="3">
    <source>
        <dbReference type="Proteomes" id="UP000249390"/>
    </source>
</evidence>
<protein>
    <recommendedName>
        <fullName evidence="1">HhH-GPD domain-containing protein</fullName>
    </recommendedName>
</protein>
<dbReference type="InterPro" id="IPR011257">
    <property type="entry name" value="DNA_glycosylase"/>
</dbReference>
<feature type="domain" description="HhH-GPD" evidence="1">
    <location>
        <begin position="96"/>
        <end position="268"/>
    </location>
</feature>
<dbReference type="EMBL" id="NQVE01000058">
    <property type="protein sequence ID" value="RAL50616.1"/>
    <property type="molecule type" value="Genomic_DNA"/>
</dbReference>
<proteinExistence type="predicted"/>
<dbReference type="InterPro" id="IPR003265">
    <property type="entry name" value="HhH-GPD_domain"/>
</dbReference>
<organism evidence="2 3">
    <name type="scientific">Cuscuta australis</name>
    <dbReference type="NCBI Taxonomy" id="267555"/>
    <lineage>
        <taxon>Eukaryota</taxon>
        <taxon>Viridiplantae</taxon>
        <taxon>Streptophyta</taxon>
        <taxon>Embryophyta</taxon>
        <taxon>Tracheophyta</taxon>
        <taxon>Spermatophyta</taxon>
        <taxon>Magnoliopsida</taxon>
        <taxon>eudicotyledons</taxon>
        <taxon>Gunneridae</taxon>
        <taxon>Pentapetalae</taxon>
        <taxon>asterids</taxon>
        <taxon>lamiids</taxon>
        <taxon>Solanales</taxon>
        <taxon>Convolvulaceae</taxon>
        <taxon>Cuscuteae</taxon>
        <taxon>Cuscuta</taxon>
        <taxon>Cuscuta subgen. Grammica</taxon>
        <taxon>Cuscuta sect. Cleistogrammica</taxon>
    </lineage>
</organism>
<dbReference type="Proteomes" id="UP000249390">
    <property type="component" value="Unassembled WGS sequence"/>
</dbReference>
<dbReference type="Gene3D" id="1.10.1670.10">
    <property type="entry name" value="Helix-hairpin-Helix base-excision DNA repair enzymes (C-terminal)"/>
    <property type="match status" value="1"/>
</dbReference>
<dbReference type="CDD" id="cd00056">
    <property type="entry name" value="ENDO3c"/>
    <property type="match status" value="1"/>
</dbReference>
<sequence length="301" mass="33697">MSRKGRKLTNGATVRDSYPYLDFPKPTAGDCRSVRDDLLALHGFPKDFLSYRNRRLLLNQKLPTLDLNLSNSEQSGEEGNDSGHESILDGLVGAILSQNTSEVNSRRAFTSLKSSFPTWEDVHAAKSKLVEEAIKCGGLAPSKTACIKDILSWLLEKKGKICLEYLRDMSIDEIKRELSYFGGVGPKTGFCPHYVLIAFDGLQVACVLMFHLQKDDFPVDTHVFQIAKTVGWVPTEANVRKAYLHLNQRIPNELKFDLNCLLYTHGKACRQCSRKGPEKTKEESNHVTTPCPLLKYASSSE</sequence>
<dbReference type="PANTHER" id="PTHR47203">
    <property type="match status" value="1"/>
</dbReference>
<keyword evidence="3" id="KW-1185">Reference proteome</keyword>
<dbReference type="GO" id="GO:0006284">
    <property type="term" value="P:base-excision repair"/>
    <property type="evidence" value="ECO:0007669"/>
    <property type="project" value="InterPro"/>
</dbReference>
<gene>
    <name evidence="2" type="ORF">DM860_014558</name>
</gene>
<dbReference type="Gene3D" id="1.10.340.30">
    <property type="entry name" value="Hypothetical protein, domain 2"/>
    <property type="match status" value="1"/>
</dbReference>
<evidence type="ECO:0000313" key="2">
    <source>
        <dbReference type="EMBL" id="RAL50616.1"/>
    </source>
</evidence>
<dbReference type="InterPro" id="IPR023170">
    <property type="entry name" value="HhH_base_excis_C"/>
</dbReference>
<comment type="caution">
    <text evidence="2">The sequence shown here is derived from an EMBL/GenBank/DDBJ whole genome shotgun (WGS) entry which is preliminary data.</text>
</comment>
<dbReference type="SUPFAM" id="SSF48150">
    <property type="entry name" value="DNA-glycosylase"/>
    <property type="match status" value="1"/>
</dbReference>
<dbReference type="GO" id="GO:0140097">
    <property type="term" value="F:catalytic activity, acting on DNA"/>
    <property type="evidence" value="ECO:0007669"/>
    <property type="project" value="UniProtKB-ARBA"/>
</dbReference>
<accession>A0A328DZG6</accession>
<name>A0A328DZG6_9ASTE</name>
<dbReference type="GO" id="GO:0016787">
    <property type="term" value="F:hydrolase activity"/>
    <property type="evidence" value="ECO:0007669"/>
    <property type="project" value="UniProtKB-ARBA"/>
</dbReference>
<reference evidence="2 3" key="1">
    <citation type="submission" date="2018-06" db="EMBL/GenBank/DDBJ databases">
        <title>The Genome of Cuscuta australis (Dodder) Provides Insight into the Evolution of Plant Parasitism.</title>
        <authorList>
            <person name="Liu H."/>
        </authorList>
    </citation>
    <scope>NUCLEOTIDE SEQUENCE [LARGE SCALE GENOMIC DNA]</scope>
    <source>
        <strain evidence="3">cv. Yunnan</strain>
        <tissue evidence="2">Vines</tissue>
    </source>
</reference>